<name>A0A6I2UAD1_9FIRM</name>
<accession>A0A6I2UAD1</accession>
<evidence type="ECO:0000313" key="2">
    <source>
        <dbReference type="Proteomes" id="UP000431913"/>
    </source>
</evidence>
<organism evidence="1 2">
    <name type="scientific">Ruthenibacterium lactatiformans</name>
    <dbReference type="NCBI Taxonomy" id="1550024"/>
    <lineage>
        <taxon>Bacteria</taxon>
        <taxon>Bacillati</taxon>
        <taxon>Bacillota</taxon>
        <taxon>Clostridia</taxon>
        <taxon>Eubacteriales</taxon>
        <taxon>Oscillospiraceae</taxon>
        <taxon>Ruthenibacterium</taxon>
    </lineage>
</organism>
<dbReference type="RefSeq" id="WP_154523443.1">
    <property type="nucleotide sequence ID" value="NZ_CATXDA010000002.1"/>
</dbReference>
<dbReference type="AlphaFoldDB" id="A0A6I2UAD1"/>
<gene>
    <name evidence="1" type="ORF">FYJ76_13330</name>
</gene>
<proteinExistence type="predicted"/>
<dbReference type="Proteomes" id="UP000431913">
    <property type="component" value="Unassembled WGS sequence"/>
</dbReference>
<evidence type="ECO:0000313" key="1">
    <source>
        <dbReference type="EMBL" id="MST92899.1"/>
    </source>
</evidence>
<reference evidence="1 2" key="1">
    <citation type="submission" date="2019-08" db="EMBL/GenBank/DDBJ databases">
        <title>In-depth cultivation of the pig gut microbiome towards novel bacterial diversity and tailored functional studies.</title>
        <authorList>
            <person name="Wylensek D."/>
            <person name="Hitch T.C.A."/>
            <person name="Clavel T."/>
        </authorList>
    </citation>
    <scope>NUCLEOTIDE SEQUENCE [LARGE SCALE GENOMIC DNA]</scope>
    <source>
        <strain evidence="1 2">WCA3-601-WT-6J</strain>
    </source>
</reference>
<protein>
    <submittedName>
        <fullName evidence="1">Uncharacterized protein</fullName>
    </submittedName>
</protein>
<comment type="caution">
    <text evidence="1">The sequence shown here is derived from an EMBL/GenBank/DDBJ whole genome shotgun (WGS) entry which is preliminary data.</text>
</comment>
<sequence length="114" mass="12563">MLLNWLFSLISQSPKNLSLFSVYQKNAFQYFENLTDNSNFLICSLFLGNDEQFFGIAVKPCPGNRMLSAVSSLFPSGIKLSAMALAGSAGLSECQDRINMQQKFVSADSAHLVQ</sequence>
<dbReference type="EMBL" id="VUNJ01000016">
    <property type="protein sequence ID" value="MST92899.1"/>
    <property type="molecule type" value="Genomic_DNA"/>
</dbReference>